<protein>
    <submittedName>
        <fullName evidence="1">Uncharacterized protein</fullName>
    </submittedName>
</protein>
<evidence type="ECO:0000313" key="1">
    <source>
        <dbReference type="EMBL" id="ERN00042.1"/>
    </source>
</evidence>
<dbReference type="EMBL" id="KI394961">
    <property type="protein sequence ID" value="ERN00042.1"/>
    <property type="molecule type" value="Genomic_DNA"/>
</dbReference>
<gene>
    <name evidence="1" type="ORF">AMTR_s00105p00071450</name>
</gene>
<sequence length="70" mass="7729">MLQAGHITWNLTACKPLLEEWGLVLIRSRAIPRAGLGNPERQNGMAFWKTLEGNWHLGDAASSPLVALLH</sequence>
<dbReference type="Gramene" id="ERN00042">
    <property type="protein sequence ID" value="ERN00042"/>
    <property type="gene ID" value="AMTR_s00105p00071450"/>
</dbReference>
<name>W1NSG0_AMBTC</name>
<proteinExistence type="predicted"/>
<evidence type="ECO:0000313" key="2">
    <source>
        <dbReference type="Proteomes" id="UP000017836"/>
    </source>
</evidence>
<dbReference type="Proteomes" id="UP000017836">
    <property type="component" value="Unassembled WGS sequence"/>
</dbReference>
<dbReference type="AlphaFoldDB" id="W1NSG0"/>
<keyword evidence="2" id="KW-1185">Reference proteome</keyword>
<dbReference type="HOGENOM" id="CLU_2761187_0_0_1"/>
<accession>W1NSG0</accession>
<organism evidence="1 2">
    <name type="scientific">Amborella trichopoda</name>
    <dbReference type="NCBI Taxonomy" id="13333"/>
    <lineage>
        <taxon>Eukaryota</taxon>
        <taxon>Viridiplantae</taxon>
        <taxon>Streptophyta</taxon>
        <taxon>Embryophyta</taxon>
        <taxon>Tracheophyta</taxon>
        <taxon>Spermatophyta</taxon>
        <taxon>Magnoliopsida</taxon>
        <taxon>Amborellales</taxon>
        <taxon>Amborellaceae</taxon>
        <taxon>Amborella</taxon>
    </lineage>
</organism>
<reference evidence="2" key="1">
    <citation type="journal article" date="2013" name="Science">
        <title>The Amborella genome and the evolution of flowering plants.</title>
        <authorList>
            <consortium name="Amborella Genome Project"/>
        </authorList>
    </citation>
    <scope>NUCLEOTIDE SEQUENCE [LARGE SCALE GENOMIC DNA]</scope>
</reference>